<sequence>LSLFREPGCIHLQQEPSAHPFHLISLSLTRGVSLARSYSQRLTHRVSLAAEGQESIAIQRAGLYPSTARTLRSSLPSDLTRSHS</sequence>
<feature type="non-terminal residue" evidence="1">
    <location>
        <position position="84"/>
    </location>
</feature>
<dbReference type="AlphaFoldDB" id="A0AAV7L7Z5"/>
<feature type="non-terminal residue" evidence="1">
    <location>
        <position position="1"/>
    </location>
</feature>
<dbReference type="EMBL" id="JANPWB010000016">
    <property type="protein sequence ID" value="KAJ1086654.1"/>
    <property type="molecule type" value="Genomic_DNA"/>
</dbReference>
<gene>
    <name evidence="1" type="ORF">NDU88_006770</name>
</gene>
<evidence type="ECO:0000313" key="2">
    <source>
        <dbReference type="Proteomes" id="UP001066276"/>
    </source>
</evidence>
<reference evidence="1" key="1">
    <citation type="journal article" date="2022" name="bioRxiv">
        <title>Sequencing and chromosome-scale assembly of the giantPleurodeles waltlgenome.</title>
        <authorList>
            <person name="Brown T."/>
            <person name="Elewa A."/>
            <person name="Iarovenko S."/>
            <person name="Subramanian E."/>
            <person name="Araus A.J."/>
            <person name="Petzold A."/>
            <person name="Susuki M."/>
            <person name="Suzuki K.-i.T."/>
            <person name="Hayashi T."/>
            <person name="Toyoda A."/>
            <person name="Oliveira C."/>
            <person name="Osipova E."/>
            <person name="Leigh N.D."/>
            <person name="Simon A."/>
            <person name="Yun M.H."/>
        </authorList>
    </citation>
    <scope>NUCLEOTIDE SEQUENCE</scope>
    <source>
        <strain evidence="1">20211129_DDA</strain>
        <tissue evidence="1">Liver</tissue>
    </source>
</reference>
<organism evidence="1 2">
    <name type="scientific">Pleurodeles waltl</name>
    <name type="common">Iberian ribbed newt</name>
    <dbReference type="NCBI Taxonomy" id="8319"/>
    <lineage>
        <taxon>Eukaryota</taxon>
        <taxon>Metazoa</taxon>
        <taxon>Chordata</taxon>
        <taxon>Craniata</taxon>
        <taxon>Vertebrata</taxon>
        <taxon>Euteleostomi</taxon>
        <taxon>Amphibia</taxon>
        <taxon>Batrachia</taxon>
        <taxon>Caudata</taxon>
        <taxon>Salamandroidea</taxon>
        <taxon>Salamandridae</taxon>
        <taxon>Pleurodelinae</taxon>
        <taxon>Pleurodeles</taxon>
    </lineage>
</organism>
<comment type="caution">
    <text evidence="1">The sequence shown here is derived from an EMBL/GenBank/DDBJ whole genome shotgun (WGS) entry which is preliminary data.</text>
</comment>
<accession>A0AAV7L7Z5</accession>
<name>A0AAV7L7Z5_PLEWA</name>
<protein>
    <submittedName>
        <fullName evidence="1">Uncharacterized protein</fullName>
    </submittedName>
</protein>
<keyword evidence="2" id="KW-1185">Reference proteome</keyword>
<proteinExistence type="predicted"/>
<dbReference type="Proteomes" id="UP001066276">
    <property type="component" value="Chromosome 12"/>
</dbReference>
<evidence type="ECO:0000313" key="1">
    <source>
        <dbReference type="EMBL" id="KAJ1086654.1"/>
    </source>
</evidence>